<reference evidence="2" key="3">
    <citation type="journal article" date="2017" name="Nature">
        <title>Genome sequence of the progenitor of the wheat D genome Aegilops tauschii.</title>
        <authorList>
            <person name="Luo M.C."/>
            <person name="Gu Y.Q."/>
            <person name="Puiu D."/>
            <person name="Wang H."/>
            <person name="Twardziok S.O."/>
            <person name="Deal K.R."/>
            <person name="Huo N."/>
            <person name="Zhu T."/>
            <person name="Wang L."/>
            <person name="Wang Y."/>
            <person name="McGuire P.E."/>
            <person name="Liu S."/>
            <person name="Long H."/>
            <person name="Ramasamy R.K."/>
            <person name="Rodriguez J.C."/>
            <person name="Van S.L."/>
            <person name="Yuan L."/>
            <person name="Wang Z."/>
            <person name="Xia Z."/>
            <person name="Xiao L."/>
            <person name="Anderson O.D."/>
            <person name="Ouyang S."/>
            <person name="Liang Y."/>
            <person name="Zimin A.V."/>
            <person name="Pertea G."/>
            <person name="Qi P."/>
            <person name="Bennetzen J.L."/>
            <person name="Dai X."/>
            <person name="Dawson M.W."/>
            <person name="Muller H.G."/>
            <person name="Kugler K."/>
            <person name="Rivarola-Duarte L."/>
            <person name="Spannagl M."/>
            <person name="Mayer K.F.X."/>
            <person name="Lu F.H."/>
            <person name="Bevan M.W."/>
            <person name="Leroy P."/>
            <person name="Li P."/>
            <person name="You F.M."/>
            <person name="Sun Q."/>
            <person name="Liu Z."/>
            <person name="Lyons E."/>
            <person name="Wicker T."/>
            <person name="Salzberg S.L."/>
            <person name="Devos K.M."/>
            <person name="Dvorak J."/>
        </authorList>
    </citation>
    <scope>NUCLEOTIDE SEQUENCE [LARGE SCALE GENOMIC DNA]</scope>
    <source>
        <strain evidence="2">cv. AL8/78</strain>
    </source>
</reference>
<proteinExistence type="predicted"/>
<dbReference type="STRING" id="200361.A0A453NM05"/>
<dbReference type="Proteomes" id="UP000015105">
    <property type="component" value="Chromosome 6D"/>
</dbReference>
<evidence type="ECO:0000313" key="3">
    <source>
        <dbReference type="Proteomes" id="UP000015105"/>
    </source>
</evidence>
<feature type="compositionally biased region" description="Polar residues" evidence="1">
    <location>
        <begin position="1"/>
        <end position="16"/>
    </location>
</feature>
<protein>
    <submittedName>
        <fullName evidence="2">Uncharacterized protein</fullName>
    </submittedName>
</protein>
<keyword evidence="3" id="KW-1185">Reference proteome</keyword>
<reference evidence="3" key="1">
    <citation type="journal article" date="2014" name="Science">
        <title>Ancient hybridizations among the ancestral genomes of bread wheat.</title>
        <authorList>
            <consortium name="International Wheat Genome Sequencing Consortium,"/>
            <person name="Marcussen T."/>
            <person name="Sandve S.R."/>
            <person name="Heier L."/>
            <person name="Spannagl M."/>
            <person name="Pfeifer M."/>
            <person name="Jakobsen K.S."/>
            <person name="Wulff B.B."/>
            <person name="Steuernagel B."/>
            <person name="Mayer K.F."/>
            <person name="Olsen O.A."/>
        </authorList>
    </citation>
    <scope>NUCLEOTIDE SEQUENCE [LARGE SCALE GENOMIC DNA]</scope>
    <source>
        <strain evidence="3">cv. AL8/78</strain>
    </source>
</reference>
<evidence type="ECO:0000313" key="2">
    <source>
        <dbReference type="EnsemblPlants" id="AET6Gv20416900.3"/>
    </source>
</evidence>
<reference evidence="3" key="2">
    <citation type="journal article" date="2017" name="Nat. Plants">
        <title>The Aegilops tauschii genome reveals multiple impacts of transposons.</title>
        <authorList>
            <person name="Zhao G."/>
            <person name="Zou C."/>
            <person name="Li K."/>
            <person name="Wang K."/>
            <person name="Li T."/>
            <person name="Gao L."/>
            <person name="Zhang X."/>
            <person name="Wang H."/>
            <person name="Yang Z."/>
            <person name="Liu X."/>
            <person name="Jiang W."/>
            <person name="Mao L."/>
            <person name="Kong X."/>
            <person name="Jiao Y."/>
            <person name="Jia J."/>
        </authorList>
    </citation>
    <scope>NUCLEOTIDE SEQUENCE [LARGE SCALE GENOMIC DNA]</scope>
    <source>
        <strain evidence="3">cv. AL8/78</strain>
    </source>
</reference>
<evidence type="ECO:0000256" key="1">
    <source>
        <dbReference type="SAM" id="MobiDB-lite"/>
    </source>
</evidence>
<name>A0A453NM05_AEGTS</name>
<dbReference type="AlphaFoldDB" id="A0A453NM05"/>
<organism evidence="2 3">
    <name type="scientific">Aegilops tauschii subsp. strangulata</name>
    <name type="common">Goatgrass</name>
    <dbReference type="NCBI Taxonomy" id="200361"/>
    <lineage>
        <taxon>Eukaryota</taxon>
        <taxon>Viridiplantae</taxon>
        <taxon>Streptophyta</taxon>
        <taxon>Embryophyta</taxon>
        <taxon>Tracheophyta</taxon>
        <taxon>Spermatophyta</taxon>
        <taxon>Magnoliopsida</taxon>
        <taxon>Liliopsida</taxon>
        <taxon>Poales</taxon>
        <taxon>Poaceae</taxon>
        <taxon>BOP clade</taxon>
        <taxon>Pooideae</taxon>
        <taxon>Triticodae</taxon>
        <taxon>Triticeae</taxon>
        <taxon>Triticinae</taxon>
        <taxon>Aegilops</taxon>
    </lineage>
</organism>
<dbReference type="EnsemblPlants" id="AET6Gv20416900.3">
    <property type="protein sequence ID" value="AET6Gv20416900.3"/>
    <property type="gene ID" value="AET6Gv20416900"/>
</dbReference>
<sequence length="141" mass="15729">MSTELRTPLLQDQNAGNRPGRLQRLPSPGRQFSRVGPAPPQPERRGEGAEMLLLHGLTGKNKQAWKEGKIRGMAVLVKSGVLDLGDFNSSVLDGIHKILDSQGRWRLLPSRQRHRTQPPFYISKREMQSTMAGESVFPGHV</sequence>
<feature type="region of interest" description="Disordered" evidence="1">
    <location>
        <begin position="1"/>
        <end position="48"/>
    </location>
</feature>
<accession>A0A453NM05</accession>
<dbReference type="Gramene" id="AET6Gv20416900.3">
    <property type="protein sequence ID" value="AET6Gv20416900.3"/>
    <property type="gene ID" value="AET6Gv20416900"/>
</dbReference>
<reference evidence="2" key="4">
    <citation type="submission" date="2019-03" db="UniProtKB">
        <authorList>
            <consortium name="EnsemblPlants"/>
        </authorList>
    </citation>
    <scope>IDENTIFICATION</scope>
</reference>
<reference evidence="2" key="5">
    <citation type="journal article" date="2021" name="G3 (Bethesda)">
        <title>Aegilops tauschii genome assembly Aet v5.0 features greater sequence contiguity and improved annotation.</title>
        <authorList>
            <person name="Wang L."/>
            <person name="Zhu T."/>
            <person name="Rodriguez J.C."/>
            <person name="Deal K.R."/>
            <person name="Dubcovsky J."/>
            <person name="McGuire P.E."/>
            <person name="Lux T."/>
            <person name="Spannagl M."/>
            <person name="Mayer K.F.X."/>
            <person name="Baldrich P."/>
            <person name="Meyers B.C."/>
            <person name="Huo N."/>
            <person name="Gu Y.Q."/>
            <person name="Zhou H."/>
            <person name="Devos K.M."/>
            <person name="Bennetzen J.L."/>
            <person name="Unver T."/>
            <person name="Budak H."/>
            <person name="Gulick P.J."/>
            <person name="Galiba G."/>
            <person name="Kalapos B."/>
            <person name="Nelson D.R."/>
            <person name="Li P."/>
            <person name="You F.M."/>
            <person name="Luo M.C."/>
            <person name="Dvorak J."/>
        </authorList>
    </citation>
    <scope>NUCLEOTIDE SEQUENCE [LARGE SCALE GENOMIC DNA]</scope>
    <source>
        <strain evidence="2">cv. AL8/78</strain>
    </source>
</reference>